<dbReference type="SUPFAM" id="SSF56112">
    <property type="entry name" value="Protein kinase-like (PK-like)"/>
    <property type="match status" value="1"/>
</dbReference>
<dbReference type="Proteomes" id="UP000886653">
    <property type="component" value="Unassembled WGS sequence"/>
</dbReference>
<comment type="catalytic activity">
    <reaction evidence="7">
        <text>L-threonyl-[protein] + ATP = O-phospho-L-threonyl-[protein] + ADP + H(+)</text>
        <dbReference type="Rhea" id="RHEA:46608"/>
        <dbReference type="Rhea" id="RHEA-COMP:11060"/>
        <dbReference type="Rhea" id="RHEA-COMP:11605"/>
        <dbReference type="ChEBI" id="CHEBI:15378"/>
        <dbReference type="ChEBI" id="CHEBI:30013"/>
        <dbReference type="ChEBI" id="CHEBI:30616"/>
        <dbReference type="ChEBI" id="CHEBI:61977"/>
        <dbReference type="ChEBI" id="CHEBI:456216"/>
        <dbReference type="EC" id="2.7.11.1"/>
    </reaction>
</comment>
<protein>
    <recommendedName>
        <fullName evidence="1">non-specific serine/threonine protein kinase</fullName>
        <ecNumber evidence="1">2.7.11.1</ecNumber>
    </recommendedName>
</protein>
<name>A0A9P6NDM1_9BASI</name>
<dbReference type="PROSITE" id="PS50011">
    <property type="entry name" value="PROTEIN_KINASE_DOM"/>
    <property type="match status" value="1"/>
</dbReference>
<evidence type="ECO:0000256" key="7">
    <source>
        <dbReference type="ARBA" id="ARBA00047899"/>
    </source>
</evidence>
<dbReference type="OrthoDB" id="10252171at2759"/>
<sequence>MTNQLNTDDNSIPQLWSTFNQPSTRHSKLTLKRFNTCPLTSPFSIEKLGKGSFGSVFKATRLADGKACAIKLLKKGEPMIEKEITNEFMVMCSFDPEFPLLTQLYGWYSTPQEVGLVMELVDGGDLLTLVKKNDGLSEDKARDFTAKVAKALDYLHKNNIIYRDLKLANVPYRDIVELSTREPEVIVSRPYTYLVDRYGLGIFLYQMSDYCYPFNPTKIFTLKQSIICSDIHIPSTVSIPCQEVIRALLEKRASSRPNSLEALLA</sequence>
<evidence type="ECO:0000256" key="3">
    <source>
        <dbReference type="ARBA" id="ARBA00022679"/>
    </source>
</evidence>
<dbReference type="EMBL" id="MU167288">
    <property type="protein sequence ID" value="KAG0144795.1"/>
    <property type="molecule type" value="Genomic_DNA"/>
</dbReference>
<proteinExistence type="predicted"/>
<reference evidence="11" key="1">
    <citation type="submission" date="2013-11" db="EMBL/GenBank/DDBJ databases">
        <title>Genome sequence of the fusiform rust pathogen reveals effectors for host alternation and coevolution with pine.</title>
        <authorList>
            <consortium name="DOE Joint Genome Institute"/>
            <person name="Smith K."/>
            <person name="Pendleton A."/>
            <person name="Kubisiak T."/>
            <person name="Anderson C."/>
            <person name="Salamov A."/>
            <person name="Aerts A."/>
            <person name="Riley R."/>
            <person name="Clum A."/>
            <person name="Lindquist E."/>
            <person name="Ence D."/>
            <person name="Campbell M."/>
            <person name="Kronenberg Z."/>
            <person name="Feau N."/>
            <person name="Dhillon B."/>
            <person name="Hamelin R."/>
            <person name="Burleigh J."/>
            <person name="Smith J."/>
            <person name="Yandell M."/>
            <person name="Nelson C."/>
            <person name="Grigoriev I."/>
            <person name="Davis J."/>
        </authorList>
    </citation>
    <scope>NUCLEOTIDE SEQUENCE</scope>
    <source>
        <strain evidence="11">G11</strain>
    </source>
</reference>
<dbReference type="InterPro" id="IPR017441">
    <property type="entry name" value="Protein_kinase_ATP_BS"/>
</dbReference>
<organism evidence="11 12">
    <name type="scientific">Cronartium quercuum f. sp. fusiforme G11</name>
    <dbReference type="NCBI Taxonomy" id="708437"/>
    <lineage>
        <taxon>Eukaryota</taxon>
        <taxon>Fungi</taxon>
        <taxon>Dikarya</taxon>
        <taxon>Basidiomycota</taxon>
        <taxon>Pucciniomycotina</taxon>
        <taxon>Pucciniomycetes</taxon>
        <taxon>Pucciniales</taxon>
        <taxon>Coleosporiaceae</taxon>
        <taxon>Cronartium</taxon>
    </lineage>
</organism>
<dbReference type="AlphaFoldDB" id="A0A9P6NDM1"/>
<dbReference type="PANTHER" id="PTHR24356:SF1">
    <property type="entry name" value="SERINE_THREONINE-PROTEIN KINASE GREATWALL"/>
    <property type="match status" value="1"/>
</dbReference>
<dbReference type="GO" id="GO:0035556">
    <property type="term" value="P:intracellular signal transduction"/>
    <property type="evidence" value="ECO:0007669"/>
    <property type="project" value="TreeGrafter"/>
</dbReference>
<dbReference type="PANTHER" id="PTHR24356">
    <property type="entry name" value="SERINE/THREONINE-PROTEIN KINASE"/>
    <property type="match status" value="1"/>
</dbReference>
<keyword evidence="4 9" id="KW-0547">Nucleotide-binding</keyword>
<comment type="caution">
    <text evidence="11">The sequence shown here is derived from an EMBL/GenBank/DDBJ whole genome shotgun (WGS) entry which is preliminary data.</text>
</comment>
<accession>A0A9P6NDM1</accession>
<keyword evidence="12" id="KW-1185">Reference proteome</keyword>
<evidence type="ECO:0000259" key="10">
    <source>
        <dbReference type="PROSITE" id="PS50011"/>
    </source>
</evidence>
<keyword evidence="2" id="KW-0723">Serine/threonine-protein kinase</keyword>
<evidence type="ECO:0000256" key="9">
    <source>
        <dbReference type="PROSITE-ProRule" id="PRU10141"/>
    </source>
</evidence>
<dbReference type="InterPro" id="IPR050236">
    <property type="entry name" value="Ser_Thr_kinase_AGC"/>
</dbReference>
<dbReference type="Pfam" id="PF00069">
    <property type="entry name" value="Pkinase"/>
    <property type="match status" value="1"/>
</dbReference>
<comment type="catalytic activity">
    <reaction evidence="8">
        <text>L-seryl-[protein] + ATP = O-phospho-L-seryl-[protein] + ADP + H(+)</text>
        <dbReference type="Rhea" id="RHEA:17989"/>
        <dbReference type="Rhea" id="RHEA-COMP:9863"/>
        <dbReference type="Rhea" id="RHEA-COMP:11604"/>
        <dbReference type="ChEBI" id="CHEBI:15378"/>
        <dbReference type="ChEBI" id="CHEBI:29999"/>
        <dbReference type="ChEBI" id="CHEBI:30616"/>
        <dbReference type="ChEBI" id="CHEBI:83421"/>
        <dbReference type="ChEBI" id="CHEBI:456216"/>
        <dbReference type="EC" id="2.7.11.1"/>
    </reaction>
</comment>
<evidence type="ECO:0000256" key="6">
    <source>
        <dbReference type="ARBA" id="ARBA00022840"/>
    </source>
</evidence>
<evidence type="ECO:0000256" key="8">
    <source>
        <dbReference type="ARBA" id="ARBA00048679"/>
    </source>
</evidence>
<evidence type="ECO:0000256" key="4">
    <source>
        <dbReference type="ARBA" id="ARBA00022741"/>
    </source>
</evidence>
<evidence type="ECO:0000256" key="1">
    <source>
        <dbReference type="ARBA" id="ARBA00012513"/>
    </source>
</evidence>
<dbReference type="PROSITE" id="PS00107">
    <property type="entry name" value="PROTEIN_KINASE_ATP"/>
    <property type="match status" value="1"/>
</dbReference>
<dbReference type="InterPro" id="IPR000719">
    <property type="entry name" value="Prot_kinase_dom"/>
</dbReference>
<evidence type="ECO:0000313" key="11">
    <source>
        <dbReference type="EMBL" id="KAG0144795.1"/>
    </source>
</evidence>
<gene>
    <name evidence="11" type="ORF">CROQUDRAFT_94586</name>
</gene>
<evidence type="ECO:0000313" key="12">
    <source>
        <dbReference type="Proteomes" id="UP000886653"/>
    </source>
</evidence>
<feature type="binding site" evidence="9">
    <location>
        <position position="71"/>
    </location>
    <ligand>
        <name>ATP</name>
        <dbReference type="ChEBI" id="CHEBI:30616"/>
    </ligand>
</feature>
<dbReference type="Gene3D" id="1.10.510.10">
    <property type="entry name" value="Transferase(Phosphotransferase) domain 1"/>
    <property type="match status" value="2"/>
</dbReference>
<keyword evidence="5" id="KW-0418">Kinase</keyword>
<keyword evidence="3" id="KW-0808">Transferase</keyword>
<dbReference type="GO" id="GO:0004674">
    <property type="term" value="F:protein serine/threonine kinase activity"/>
    <property type="evidence" value="ECO:0007669"/>
    <property type="project" value="UniProtKB-KW"/>
</dbReference>
<dbReference type="InterPro" id="IPR011009">
    <property type="entry name" value="Kinase-like_dom_sf"/>
</dbReference>
<evidence type="ECO:0000256" key="2">
    <source>
        <dbReference type="ARBA" id="ARBA00022527"/>
    </source>
</evidence>
<feature type="domain" description="Protein kinase" evidence="10">
    <location>
        <begin position="42"/>
        <end position="265"/>
    </location>
</feature>
<dbReference type="GO" id="GO:0005524">
    <property type="term" value="F:ATP binding"/>
    <property type="evidence" value="ECO:0007669"/>
    <property type="project" value="UniProtKB-UniRule"/>
</dbReference>
<dbReference type="EC" id="2.7.11.1" evidence="1"/>
<evidence type="ECO:0000256" key="5">
    <source>
        <dbReference type="ARBA" id="ARBA00022777"/>
    </source>
</evidence>
<keyword evidence="6 9" id="KW-0067">ATP-binding</keyword>
<dbReference type="SMART" id="SM00220">
    <property type="entry name" value="S_TKc"/>
    <property type="match status" value="1"/>
</dbReference>